<keyword evidence="4 5" id="KW-0413">Isomerase</keyword>
<feature type="signal peptide" evidence="7">
    <location>
        <begin position="1"/>
        <end position="21"/>
    </location>
</feature>
<comment type="caution">
    <text evidence="9">The sequence shown here is derived from an EMBL/GenBank/DDBJ whole genome shotgun (WGS) entry which is preliminary data.</text>
</comment>
<gene>
    <name evidence="9" type="ORF">E4O92_09070</name>
</gene>
<protein>
    <recommendedName>
        <fullName evidence="6">Peptidyl-prolyl cis-trans isomerase</fullName>
        <ecNumber evidence="6">5.2.1.8</ecNumber>
    </recommendedName>
</protein>
<dbReference type="PANTHER" id="PTHR43811:SF19">
    <property type="entry name" value="39 KDA FK506-BINDING NUCLEAR PROTEIN"/>
    <property type="match status" value="1"/>
</dbReference>
<dbReference type="EC" id="5.2.1.8" evidence="6"/>
<dbReference type="GO" id="GO:0003755">
    <property type="term" value="F:peptidyl-prolyl cis-trans isomerase activity"/>
    <property type="evidence" value="ECO:0007669"/>
    <property type="project" value="UniProtKB-UniRule"/>
</dbReference>
<comment type="catalytic activity">
    <reaction evidence="1 5 6">
        <text>[protein]-peptidylproline (omega=180) = [protein]-peptidylproline (omega=0)</text>
        <dbReference type="Rhea" id="RHEA:16237"/>
        <dbReference type="Rhea" id="RHEA-COMP:10747"/>
        <dbReference type="Rhea" id="RHEA-COMP:10748"/>
        <dbReference type="ChEBI" id="CHEBI:83833"/>
        <dbReference type="ChEBI" id="CHEBI:83834"/>
        <dbReference type="EC" id="5.2.1.8"/>
    </reaction>
</comment>
<evidence type="ECO:0000256" key="7">
    <source>
        <dbReference type="SAM" id="SignalP"/>
    </source>
</evidence>
<name>A0A4Y9T195_9BURK</name>
<dbReference type="AlphaFoldDB" id="A0A4Y9T195"/>
<feature type="chain" id="PRO_5021392385" description="Peptidyl-prolyl cis-trans isomerase" evidence="7">
    <location>
        <begin position="22"/>
        <end position="148"/>
    </location>
</feature>
<evidence type="ECO:0000256" key="4">
    <source>
        <dbReference type="ARBA" id="ARBA00023235"/>
    </source>
</evidence>
<evidence type="ECO:0000259" key="8">
    <source>
        <dbReference type="PROSITE" id="PS50059"/>
    </source>
</evidence>
<dbReference type="InterPro" id="IPR046357">
    <property type="entry name" value="PPIase_dom_sf"/>
</dbReference>
<dbReference type="Proteomes" id="UP000297258">
    <property type="component" value="Unassembled WGS sequence"/>
</dbReference>
<feature type="domain" description="PPIase FKBP-type" evidence="8">
    <location>
        <begin position="58"/>
        <end position="148"/>
    </location>
</feature>
<evidence type="ECO:0000256" key="2">
    <source>
        <dbReference type="ARBA" id="ARBA00006577"/>
    </source>
</evidence>
<keyword evidence="10" id="KW-1185">Reference proteome</keyword>
<reference evidence="9 10" key="1">
    <citation type="submission" date="2019-03" db="EMBL/GenBank/DDBJ databases">
        <title>Draft genome of Massilia hortus sp. nov., a novel bacterial species of the Oxalobacteraceae family.</title>
        <authorList>
            <person name="Peta V."/>
            <person name="Raths R."/>
            <person name="Bucking H."/>
        </authorList>
    </citation>
    <scope>NUCLEOTIDE SEQUENCE [LARGE SCALE GENOMIC DNA]</scope>
    <source>
        <strain evidence="9 10">ONC3</strain>
    </source>
</reference>
<dbReference type="RefSeq" id="WP_135189451.1">
    <property type="nucleotide sequence ID" value="NZ_SPUM01000050.1"/>
</dbReference>
<sequence>MKLKYPLIAAFVAMLSLTACGGGGGNDSNANMPVSTGDPAQLTKTDIVVGTGTEATTGKTATVTYTGWLYDTSKSDHKGVQFETGGFFFKVGVGEVIPGFDQGVTGMKVGGKRKVEIPSSLAYKNTGNWPKIPPNAGLVFEIELTKVE</sequence>
<organism evidence="9 10">
    <name type="scientific">Massilia horti</name>
    <dbReference type="NCBI Taxonomy" id="2562153"/>
    <lineage>
        <taxon>Bacteria</taxon>
        <taxon>Pseudomonadati</taxon>
        <taxon>Pseudomonadota</taxon>
        <taxon>Betaproteobacteria</taxon>
        <taxon>Burkholderiales</taxon>
        <taxon>Oxalobacteraceae</taxon>
        <taxon>Telluria group</taxon>
        <taxon>Massilia</taxon>
    </lineage>
</organism>
<dbReference type="OrthoDB" id="280278at2"/>
<dbReference type="EMBL" id="SPUM01000050">
    <property type="protein sequence ID" value="TFW32690.1"/>
    <property type="molecule type" value="Genomic_DNA"/>
</dbReference>
<evidence type="ECO:0000256" key="3">
    <source>
        <dbReference type="ARBA" id="ARBA00023110"/>
    </source>
</evidence>
<keyword evidence="3 5" id="KW-0697">Rotamase</keyword>
<evidence type="ECO:0000313" key="10">
    <source>
        <dbReference type="Proteomes" id="UP000297258"/>
    </source>
</evidence>
<accession>A0A4Y9T195</accession>
<evidence type="ECO:0000256" key="5">
    <source>
        <dbReference type="PROSITE-ProRule" id="PRU00277"/>
    </source>
</evidence>
<evidence type="ECO:0000256" key="1">
    <source>
        <dbReference type="ARBA" id="ARBA00000971"/>
    </source>
</evidence>
<dbReference type="InterPro" id="IPR001179">
    <property type="entry name" value="PPIase_FKBP_dom"/>
</dbReference>
<dbReference type="PROSITE" id="PS51257">
    <property type="entry name" value="PROKAR_LIPOPROTEIN"/>
    <property type="match status" value="1"/>
</dbReference>
<keyword evidence="7" id="KW-0732">Signal</keyword>
<proteinExistence type="inferred from homology"/>
<dbReference type="Pfam" id="PF00254">
    <property type="entry name" value="FKBP_C"/>
    <property type="match status" value="1"/>
</dbReference>
<dbReference type="Gene3D" id="3.10.50.40">
    <property type="match status" value="1"/>
</dbReference>
<comment type="similarity">
    <text evidence="2 6">Belongs to the FKBP-type PPIase family.</text>
</comment>
<dbReference type="SUPFAM" id="SSF54534">
    <property type="entry name" value="FKBP-like"/>
    <property type="match status" value="1"/>
</dbReference>
<dbReference type="PROSITE" id="PS50059">
    <property type="entry name" value="FKBP_PPIASE"/>
    <property type="match status" value="1"/>
</dbReference>
<evidence type="ECO:0000313" key="9">
    <source>
        <dbReference type="EMBL" id="TFW32690.1"/>
    </source>
</evidence>
<dbReference type="PANTHER" id="PTHR43811">
    <property type="entry name" value="FKBP-TYPE PEPTIDYL-PROLYL CIS-TRANS ISOMERASE FKPA"/>
    <property type="match status" value="1"/>
</dbReference>
<evidence type="ECO:0000256" key="6">
    <source>
        <dbReference type="RuleBase" id="RU003915"/>
    </source>
</evidence>